<feature type="compositionally biased region" description="Polar residues" evidence="1">
    <location>
        <begin position="175"/>
        <end position="184"/>
    </location>
</feature>
<comment type="caution">
    <text evidence="3">The sequence shown here is derived from an EMBL/GenBank/DDBJ whole genome shotgun (WGS) entry which is preliminary data.</text>
</comment>
<gene>
    <name evidence="3" type="ORF">IOQ59_01810</name>
</gene>
<proteinExistence type="predicted"/>
<keyword evidence="4" id="KW-1185">Reference proteome</keyword>
<dbReference type="RefSeq" id="WP_193951537.1">
    <property type="nucleotide sequence ID" value="NZ_JADEYS010000001.1"/>
</dbReference>
<evidence type="ECO:0000313" key="4">
    <source>
        <dbReference type="Proteomes" id="UP000640333"/>
    </source>
</evidence>
<keyword evidence="2" id="KW-0812">Transmembrane</keyword>
<name>A0A8J7K4T2_9GAMM</name>
<keyword evidence="2" id="KW-1133">Transmembrane helix</keyword>
<evidence type="ECO:0000256" key="1">
    <source>
        <dbReference type="SAM" id="MobiDB-lite"/>
    </source>
</evidence>
<dbReference type="EMBL" id="JADEYS010000001">
    <property type="protein sequence ID" value="MBE9395990.1"/>
    <property type="molecule type" value="Genomic_DNA"/>
</dbReference>
<feature type="transmembrane region" description="Helical" evidence="2">
    <location>
        <begin position="124"/>
        <end position="144"/>
    </location>
</feature>
<organism evidence="3 4">
    <name type="scientific">Pontibacterium sinense</name>
    <dbReference type="NCBI Taxonomy" id="2781979"/>
    <lineage>
        <taxon>Bacteria</taxon>
        <taxon>Pseudomonadati</taxon>
        <taxon>Pseudomonadota</taxon>
        <taxon>Gammaproteobacteria</taxon>
        <taxon>Oceanospirillales</taxon>
        <taxon>Oceanospirillaceae</taxon>
        <taxon>Pontibacterium</taxon>
    </lineage>
</organism>
<dbReference type="AlphaFoldDB" id="A0A8J7K4T2"/>
<feature type="region of interest" description="Disordered" evidence="1">
    <location>
        <begin position="170"/>
        <end position="212"/>
    </location>
</feature>
<reference evidence="3" key="1">
    <citation type="submission" date="2020-10" db="EMBL/GenBank/DDBJ databases">
        <title>Bacterium isolated from coastal waters sediment.</title>
        <authorList>
            <person name="Chen R.-J."/>
            <person name="Lu D.-C."/>
            <person name="Zhu K.-L."/>
            <person name="Du Z.-J."/>
        </authorList>
    </citation>
    <scope>NUCLEOTIDE SEQUENCE</scope>
    <source>
        <strain evidence="3">N1Y112</strain>
    </source>
</reference>
<accession>A0A8J7K4T2</accession>
<evidence type="ECO:0000256" key="2">
    <source>
        <dbReference type="SAM" id="Phobius"/>
    </source>
</evidence>
<dbReference type="Proteomes" id="UP000640333">
    <property type="component" value="Unassembled WGS sequence"/>
</dbReference>
<evidence type="ECO:0008006" key="5">
    <source>
        <dbReference type="Google" id="ProtNLM"/>
    </source>
</evidence>
<evidence type="ECO:0000313" key="3">
    <source>
        <dbReference type="EMBL" id="MBE9395990.1"/>
    </source>
</evidence>
<protein>
    <recommendedName>
        <fullName evidence="5">Guanylate cyclase domain-containing protein</fullName>
    </recommendedName>
</protein>
<sequence>MAALVFLGSVLLAGGYLWFASSQQADAETRRLGHSLAKQTTFLIRPLILADDRISANYLLKELVELDYVSGMQLSDAREQIVARSGNNEGIHVQRQMMQQERQIGTLTLWLNPNSLQQALHKQLLLTLLFVLLSGSLTAIVLWYRCRAADSTPGIVPTEDFSQTLARAIPESEETTSAAHSNPPSIDPLSPESVAEETSEPNVSINSDSHAEELTVDLITPDTEQIDTTIELEEQTLTATPEKENPLLKRGRDEEQLDLYSFEHEMELMLTAENAAYMLYIDTTSAHTEYADTAERDELLKVYHQLANQVAHIYSGELEIHPGGDMQVLFGEPMDNDAHGVNALCSGLLFVLLYKGFNQQRIGQFKPVLNLHIALVRGHRSKPQILQEESRFLTRTTQSNELISHTALTEAPDIKRALLKDADIRREDEDKVLIHKVEKRYQTLFEKQSNHLLIKLAQHNNTLDNAH</sequence>
<keyword evidence="2" id="KW-0472">Membrane</keyword>